<reference evidence="2 3" key="1">
    <citation type="journal article" date="2019" name="Environ. Microbiol.">
        <title>At the nexus of three kingdoms: the genome of the mycorrhizal fungus Gigaspora margarita provides insights into plant, endobacterial and fungal interactions.</title>
        <authorList>
            <person name="Venice F."/>
            <person name="Ghignone S."/>
            <person name="Salvioli di Fossalunga A."/>
            <person name="Amselem J."/>
            <person name="Novero M."/>
            <person name="Xianan X."/>
            <person name="Sedzielewska Toro K."/>
            <person name="Morin E."/>
            <person name="Lipzen A."/>
            <person name="Grigoriev I.V."/>
            <person name="Henrissat B."/>
            <person name="Martin F.M."/>
            <person name="Bonfante P."/>
        </authorList>
    </citation>
    <scope>NUCLEOTIDE SEQUENCE [LARGE SCALE GENOMIC DNA]</scope>
    <source>
        <strain evidence="2 3">BEG34</strain>
    </source>
</reference>
<keyword evidence="3" id="KW-1185">Reference proteome</keyword>
<feature type="coiled-coil region" evidence="1">
    <location>
        <begin position="52"/>
        <end position="134"/>
    </location>
</feature>
<evidence type="ECO:0000313" key="2">
    <source>
        <dbReference type="EMBL" id="KAF0396001.1"/>
    </source>
</evidence>
<evidence type="ECO:0000313" key="3">
    <source>
        <dbReference type="Proteomes" id="UP000439903"/>
    </source>
</evidence>
<protein>
    <submittedName>
        <fullName evidence="2">Uncharacterized protein</fullName>
    </submittedName>
</protein>
<dbReference type="OrthoDB" id="2401855at2759"/>
<dbReference type="AlphaFoldDB" id="A0A8H3X2N4"/>
<gene>
    <name evidence="2" type="ORF">F8M41_010162</name>
</gene>
<sequence length="172" mass="20869">MIYRVERLEQLINCLENQENIPISKLRMEQNKFLNHIKILENQIKDMEAGNLENLDKEIRIKTKKLIQLDNEIENKTNELIQLDNEIENKTNERIKVNKIENKTNERIKLDNEIEIKINELIQLDNEIDNKKNELIEFDLTKENFMINKLAKVYNFRNYLDFMQDYDFKHSN</sequence>
<name>A0A8H3X2N4_GIGMA</name>
<proteinExistence type="predicted"/>
<dbReference type="EMBL" id="WTPW01002128">
    <property type="protein sequence ID" value="KAF0396001.1"/>
    <property type="molecule type" value="Genomic_DNA"/>
</dbReference>
<keyword evidence="1" id="KW-0175">Coiled coil</keyword>
<comment type="caution">
    <text evidence="2">The sequence shown here is derived from an EMBL/GenBank/DDBJ whole genome shotgun (WGS) entry which is preliminary data.</text>
</comment>
<dbReference type="Proteomes" id="UP000439903">
    <property type="component" value="Unassembled WGS sequence"/>
</dbReference>
<organism evidence="2 3">
    <name type="scientific">Gigaspora margarita</name>
    <dbReference type="NCBI Taxonomy" id="4874"/>
    <lineage>
        <taxon>Eukaryota</taxon>
        <taxon>Fungi</taxon>
        <taxon>Fungi incertae sedis</taxon>
        <taxon>Mucoromycota</taxon>
        <taxon>Glomeromycotina</taxon>
        <taxon>Glomeromycetes</taxon>
        <taxon>Diversisporales</taxon>
        <taxon>Gigasporaceae</taxon>
        <taxon>Gigaspora</taxon>
    </lineage>
</organism>
<accession>A0A8H3X2N4</accession>
<evidence type="ECO:0000256" key="1">
    <source>
        <dbReference type="SAM" id="Coils"/>
    </source>
</evidence>